<dbReference type="EMBL" id="CP065989">
    <property type="protein sequence ID" value="QQB15408.1"/>
    <property type="molecule type" value="Genomic_DNA"/>
</dbReference>
<evidence type="ECO:0000313" key="1">
    <source>
        <dbReference type="EMBL" id="QQB15408.1"/>
    </source>
</evidence>
<protein>
    <submittedName>
        <fullName evidence="1">Uncharacterized protein</fullName>
    </submittedName>
</protein>
<dbReference type="AlphaFoldDB" id="A0A7T4A148"/>
<dbReference type="RefSeq" id="WP_137826698.1">
    <property type="nucleotide sequence ID" value="NZ_CP065989.1"/>
</dbReference>
<name>A0A7T4A148_9MICO</name>
<proteinExistence type="predicted"/>
<accession>A0A7T4A148</accession>
<organism evidence="1 2">
    <name type="scientific">Brevibacterium casei</name>
    <dbReference type="NCBI Taxonomy" id="33889"/>
    <lineage>
        <taxon>Bacteria</taxon>
        <taxon>Bacillati</taxon>
        <taxon>Actinomycetota</taxon>
        <taxon>Actinomycetes</taxon>
        <taxon>Micrococcales</taxon>
        <taxon>Brevibacteriaceae</taxon>
        <taxon>Brevibacterium</taxon>
    </lineage>
</organism>
<evidence type="ECO:0000313" key="2">
    <source>
        <dbReference type="Proteomes" id="UP000595374"/>
    </source>
</evidence>
<gene>
    <name evidence="1" type="ORF">I6H47_05555</name>
</gene>
<dbReference type="Proteomes" id="UP000595374">
    <property type="component" value="Chromosome"/>
</dbReference>
<reference evidence="1 2" key="1">
    <citation type="submission" date="2020-12" db="EMBL/GenBank/DDBJ databases">
        <title>FDA dAtabase for Regulatory Grade micrObial Sequences (FDA-ARGOS): Supporting development and validation of Infectious Disease Dx tests.</title>
        <authorList>
            <person name="Sproer C."/>
            <person name="Gronow S."/>
            <person name="Severitt S."/>
            <person name="Schroder I."/>
            <person name="Tallon L."/>
            <person name="Sadzewicz L."/>
            <person name="Zhao X."/>
            <person name="Boylan J."/>
            <person name="Ott S."/>
            <person name="Bowen H."/>
            <person name="Vavikolanu K."/>
            <person name="Mehta A."/>
            <person name="Aluvathingal J."/>
            <person name="Nadendla S."/>
            <person name="Lowell S."/>
            <person name="Myers T."/>
            <person name="Yan Y."/>
            <person name="Sichtig H."/>
        </authorList>
    </citation>
    <scope>NUCLEOTIDE SEQUENCE [LARGE SCALE GENOMIC DNA]</scope>
    <source>
        <strain evidence="1 2">FDAARGOS_990</strain>
    </source>
</reference>
<sequence>MILKETLNDHSAYPTIFADTDGGASAQWRAGRSYLVIEVSPEGFSFVYADLNGALVFNHATANRLDTEIIKTALERFTADLESVNPNWRDNFANL</sequence>